<dbReference type="Proteomes" id="UP000291338">
    <property type="component" value="Unassembled WGS sequence"/>
</dbReference>
<reference evidence="2 3" key="1">
    <citation type="submission" date="2018-01" db="EMBL/GenBank/DDBJ databases">
        <title>Co-occurrence of chitin degradation, pigmentation and bioactivity in marine Pseudoalteromonas.</title>
        <authorList>
            <person name="Paulsen S."/>
            <person name="Gram L."/>
            <person name="Machado H."/>
        </authorList>
    </citation>
    <scope>NUCLEOTIDE SEQUENCE [LARGE SCALE GENOMIC DNA]</scope>
    <source>
        <strain evidence="2 3">S3898</strain>
    </source>
</reference>
<comment type="caution">
    <text evidence="2">The sequence shown here is derived from an EMBL/GenBank/DDBJ whole genome shotgun (WGS) entry which is preliminary data.</text>
</comment>
<dbReference type="EMBL" id="PPSX01000016">
    <property type="protein sequence ID" value="RZQ54313.1"/>
    <property type="molecule type" value="Genomic_DNA"/>
</dbReference>
<dbReference type="RefSeq" id="WP_130254373.1">
    <property type="nucleotide sequence ID" value="NZ_PPSX01000016.1"/>
</dbReference>
<evidence type="ECO:0000313" key="2">
    <source>
        <dbReference type="EMBL" id="RZQ54313.1"/>
    </source>
</evidence>
<dbReference type="InterPro" id="IPR021342">
    <property type="entry name" value="DUF2959"/>
</dbReference>
<accession>A0A4Q7IPJ7</accession>
<protein>
    <submittedName>
        <fullName evidence="2">DUF2959 domain-containing protein</fullName>
    </submittedName>
</protein>
<keyword evidence="1" id="KW-0175">Coiled coil</keyword>
<dbReference type="AlphaFoldDB" id="A0A4Q7IPJ7"/>
<name>A0A4Q7IPJ7_9GAMM</name>
<dbReference type="Pfam" id="PF11172">
    <property type="entry name" value="DUF2959"/>
    <property type="match status" value="1"/>
</dbReference>
<dbReference type="PROSITE" id="PS51257">
    <property type="entry name" value="PROKAR_LIPOPROTEIN"/>
    <property type="match status" value="1"/>
</dbReference>
<sequence>MKHLALAAALCLGLTACQTVYYSAMEKVGVHKREILVDRVEATKESQQSSQQEFQTALERLTTLVNFDGGELQTTYEQLNDDYETSLSAANDVSSNIDKVEDVAEALFDEWQDELTQYSNANLKRESEKKLKQTQRQFSKLLKSMRRSEAKMQPVLDSLKDNVLYLKHNLNAQAVAAIRGKFDALKVDIQNLINDMNRSIAESNAFIAQMSTS</sequence>
<proteinExistence type="predicted"/>
<organism evidence="2 3">
    <name type="scientific">Pseudoalteromonas phenolica</name>
    <dbReference type="NCBI Taxonomy" id="161398"/>
    <lineage>
        <taxon>Bacteria</taxon>
        <taxon>Pseudomonadati</taxon>
        <taxon>Pseudomonadota</taxon>
        <taxon>Gammaproteobacteria</taxon>
        <taxon>Alteromonadales</taxon>
        <taxon>Pseudoalteromonadaceae</taxon>
        <taxon>Pseudoalteromonas</taxon>
    </lineage>
</organism>
<evidence type="ECO:0000256" key="1">
    <source>
        <dbReference type="SAM" id="Coils"/>
    </source>
</evidence>
<evidence type="ECO:0000313" key="3">
    <source>
        <dbReference type="Proteomes" id="UP000291338"/>
    </source>
</evidence>
<feature type="coiled-coil region" evidence="1">
    <location>
        <begin position="124"/>
        <end position="151"/>
    </location>
</feature>
<gene>
    <name evidence="2" type="ORF">C1E23_04215</name>
</gene>